<dbReference type="InterPro" id="IPR014782">
    <property type="entry name" value="Peptidase_M1_dom"/>
</dbReference>
<keyword evidence="8" id="KW-0812">Transmembrane</keyword>
<dbReference type="InterPro" id="IPR045357">
    <property type="entry name" value="Aminopeptidase_N-like_N"/>
</dbReference>
<evidence type="ECO:0000256" key="5">
    <source>
        <dbReference type="ARBA" id="ARBA00022475"/>
    </source>
</evidence>
<dbReference type="GO" id="GO:0005615">
    <property type="term" value="C:extracellular space"/>
    <property type="evidence" value="ECO:0007669"/>
    <property type="project" value="TreeGrafter"/>
</dbReference>
<keyword evidence="22" id="KW-0031">Aminopeptidase</keyword>
<evidence type="ECO:0000256" key="10">
    <source>
        <dbReference type="ARBA" id="ARBA00022729"/>
    </source>
</evidence>
<sequence length="974" mass="110102">MKISIMKLILLILMVTAASGEPDLLSEQAEASGVEIVTEIGPIFQKEFETATTCDRPQHQGNASARLPTVLTPSHYVVRLQPFINGNLSIHGSVDITINVVEATRRVVINMIDIITKNETVQLVSLNSSAPVSVMQQTYDPKLQLYTAVLDGELTVGSSYIFHMEFQGYLNDKLVGFYRSMYRDAQGTEKWLAATQFSPTDARRAFPCFDEPGFKATFDIQLARQTNMTAISNMPLISSEPIDGEDGWVWDTFNTTLPMSTYIVGFLICDFGSVTSNELNHTVYKVWTRKDALNQATYARDVAPDILTYLEDYFNIPFPLPKLDMAALPDFKFNGMENWGLIMYREIALLYDPQFSSVASQQNLGYVLAHEIAHQWFGNLVTPHWWSDLWLKEGFASYMGYIGFNYAEPTWGLLDQFVMDYIHPVLVLDSLHSSHPISVEVDHPDEISEIFDVISYRKGASIIRMMQHFLTESTYKKGLTNYLNALKFDSAKQDDLWHYLTEAGHEDGSLPSELTVKLVMDTWTLKEGYPVISVMRQNTKATLEQEWFRLGGAGNSSRGRAKFASDTTKPSSGTANSSSETVGWWVPITYTSQSNPNFNRTHTQQWMSDDRKSLQITGLPNMTQWIIINVQETGYYRVNYDSATWKMLHEQLKSNHSVIHLINRAQLLDDALNLARGGLLDYPTALTITAYLEKEYDFVPWSSALMNFDYLKDMFERAGGYGLLKNYLLSLIVPLYDSVGFDDNVHDPHLTKYKRVIAVKWACKLGYAPCVNSSAALFEQWMQSSNNESIFSPNVQRTVLCTGISIGGEKEWNAAWSRYTQSNVGSEKSDILSALGCTKEVWILSRYLEWAFTPNSGIRKQDASQVFGAIADNTVGRDLAWNYLQDRWIQILEYFSSGSGHLSKVIKYATATFNTPLLVKELEKFQSDYEGHLGSAVRALDQALESAKLNVASMDAYYDIILQWLENKDQSHSG</sequence>
<comment type="subcellular location">
    <subcellularLocation>
        <location evidence="3">Cell membrane</location>
        <topology evidence="3">Lipid-anchor</topology>
        <topology evidence="3">GPI-anchor</topology>
    </subcellularLocation>
    <subcellularLocation>
        <location evidence="2">Membrane</location>
        <topology evidence="2">Single-pass type II membrane protein</topology>
    </subcellularLocation>
</comment>
<evidence type="ECO:0000256" key="15">
    <source>
        <dbReference type="ARBA" id="ARBA00023049"/>
    </source>
</evidence>
<evidence type="ECO:0000259" key="26">
    <source>
        <dbReference type="Pfam" id="PF11838"/>
    </source>
</evidence>
<dbReference type="AlphaFoldDB" id="A0AAN8ZV90"/>
<evidence type="ECO:0000256" key="1">
    <source>
        <dbReference type="ARBA" id="ARBA00000098"/>
    </source>
</evidence>
<dbReference type="Gene3D" id="1.25.50.20">
    <property type="match status" value="1"/>
</dbReference>
<evidence type="ECO:0000256" key="13">
    <source>
        <dbReference type="ARBA" id="ARBA00022968"/>
    </source>
</evidence>
<evidence type="ECO:0000256" key="22">
    <source>
        <dbReference type="RuleBase" id="RU364040"/>
    </source>
</evidence>
<dbReference type="InterPro" id="IPR024571">
    <property type="entry name" value="ERAP1-like_C_dom"/>
</dbReference>
<dbReference type="GO" id="GO:0005737">
    <property type="term" value="C:cytoplasm"/>
    <property type="evidence" value="ECO:0007669"/>
    <property type="project" value="TreeGrafter"/>
</dbReference>
<dbReference type="PRINTS" id="PR00756">
    <property type="entry name" value="ALADIPTASE"/>
</dbReference>
<feature type="compositionally biased region" description="Polar residues" evidence="23">
    <location>
        <begin position="565"/>
        <end position="579"/>
    </location>
</feature>
<dbReference type="Pfam" id="PF11838">
    <property type="entry name" value="ERAP1_C"/>
    <property type="match status" value="1"/>
</dbReference>
<dbReference type="GO" id="GO:0042277">
    <property type="term" value="F:peptide binding"/>
    <property type="evidence" value="ECO:0007669"/>
    <property type="project" value="TreeGrafter"/>
</dbReference>
<evidence type="ECO:0000256" key="9">
    <source>
        <dbReference type="ARBA" id="ARBA00022723"/>
    </source>
</evidence>
<dbReference type="PANTHER" id="PTHR11533:SF294">
    <property type="entry name" value="THYROTROPIN-RELEASING HORMONE-DEGRADING ECTOENZYME"/>
    <property type="match status" value="1"/>
</dbReference>
<feature type="active site" description="Proton acceptor" evidence="19">
    <location>
        <position position="371"/>
    </location>
</feature>
<feature type="site" description="Transition state stabilizer" evidence="21">
    <location>
        <position position="456"/>
    </location>
</feature>
<dbReference type="SUPFAM" id="SSF63737">
    <property type="entry name" value="Leukotriene A4 hydrolase N-terminal domain"/>
    <property type="match status" value="1"/>
</dbReference>
<keyword evidence="6" id="KW-0449">Lipoprotein</keyword>
<dbReference type="EC" id="3.4.11.-" evidence="22"/>
<keyword evidence="7 22" id="KW-0645">Protease</keyword>
<keyword evidence="6" id="KW-0336">GPI-anchor</keyword>
<evidence type="ECO:0000256" key="21">
    <source>
        <dbReference type="PIRSR" id="PIRSR634016-4"/>
    </source>
</evidence>
<keyword evidence="12 20" id="KW-0862">Zinc</keyword>
<dbReference type="GO" id="GO:0008270">
    <property type="term" value="F:zinc ion binding"/>
    <property type="evidence" value="ECO:0007669"/>
    <property type="project" value="UniProtKB-UniRule"/>
</dbReference>
<evidence type="ECO:0000256" key="8">
    <source>
        <dbReference type="ARBA" id="ARBA00022692"/>
    </source>
</evidence>
<keyword evidence="16" id="KW-0472">Membrane</keyword>
<evidence type="ECO:0000256" key="6">
    <source>
        <dbReference type="ARBA" id="ARBA00022622"/>
    </source>
</evidence>
<accession>A0AAN8ZV90</accession>
<dbReference type="Pfam" id="PF01433">
    <property type="entry name" value="Peptidase_M1"/>
    <property type="match status" value="1"/>
</dbReference>
<keyword evidence="17" id="KW-1015">Disulfide bond</keyword>
<dbReference type="Pfam" id="PF17900">
    <property type="entry name" value="Peptidase_M1_N"/>
    <property type="match status" value="1"/>
</dbReference>
<dbReference type="GO" id="GO:0098552">
    <property type="term" value="C:side of membrane"/>
    <property type="evidence" value="ECO:0007669"/>
    <property type="project" value="UniProtKB-KW"/>
</dbReference>
<dbReference type="FunFam" id="2.60.40.1910:FF:000008">
    <property type="entry name" value="Aminopeptidase"/>
    <property type="match status" value="1"/>
</dbReference>
<evidence type="ECO:0000256" key="19">
    <source>
        <dbReference type="PIRSR" id="PIRSR634016-1"/>
    </source>
</evidence>
<organism evidence="28 29">
    <name type="scientific">Halocaridina rubra</name>
    <name type="common">Hawaiian red shrimp</name>
    <dbReference type="NCBI Taxonomy" id="373956"/>
    <lineage>
        <taxon>Eukaryota</taxon>
        <taxon>Metazoa</taxon>
        <taxon>Ecdysozoa</taxon>
        <taxon>Arthropoda</taxon>
        <taxon>Crustacea</taxon>
        <taxon>Multicrustacea</taxon>
        <taxon>Malacostraca</taxon>
        <taxon>Eumalacostraca</taxon>
        <taxon>Eucarida</taxon>
        <taxon>Decapoda</taxon>
        <taxon>Pleocyemata</taxon>
        <taxon>Caridea</taxon>
        <taxon>Atyoidea</taxon>
        <taxon>Atyidae</taxon>
        <taxon>Halocaridina</taxon>
    </lineage>
</organism>
<comment type="catalytic activity">
    <reaction evidence="1">
        <text>Release of an N-terminal amino acid, Xaa-|-Yaa- from a peptide, amide or arylamide. Xaa is preferably Ala, but may be most amino acids including Pro (slow action). When a terminal hydrophobic residue is followed by a prolyl residue, the two may be released as an intact Xaa-Pro dipeptide.</text>
        <dbReference type="EC" id="3.4.11.2"/>
    </reaction>
</comment>
<evidence type="ECO:0000259" key="27">
    <source>
        <dbReference type="Pfam" id="PF17900"/>
    </source>
</evidence>
<dbReference type="EMBL" id="JAXCGZ010020901">
    <property type="protein sequence ID" value="KAK7063250.1"/>
    <property type="molecule type" value="Genomic_DNA"/>
</dbReference>
<dbReference type="FunFam" id="2.60.40.1730:FF:000012">
    <property type="entry name" value="Aminopeptidase N"/>
    <property type="match status" value="1"/>
</dbReference>
<evidence type="ECO:0000313" key="29">
    <source>
        <dbReference type="Proteomes" id="UP001381693"/>
    </source>
</evidence>
<feature type="binding site" evidence="20">
    <location>
        <position position="374"/>
    </location>
    <ligand>
        <name>Zn(2+)</name>
        <dbReference type="ChEBI" id="CHEBI:29105"/>
        <note>catalytic</note>
    </ligand>
</feature>
<dbReference type="GO" id="GO:0016285">
    <property type="term" value="F:alanyl aminopeptidase activity"/>
    <property type="evidence" value="ECO:0007669"/>
    <property type="project" value="UniProtKB-EC"/>
</dbReference>
<evidence type="ECO:0000256" key="20">
    <source>
        <dbReference type="PIRSR" id="PIRSR634016-3"/>
    </source>
</evidence>
<dbReference type="InterPro" id="IPR034016">
    <property type="entry name" value="M1_APN-typ"/>
</dbReference>
<protein>
    <recommendedName>
        <fullName evidence="22">Aminopeptidase</fullName>
        <ecNumber evidence="22">3.4.11.-</ecNumber>
    </recommendedName>
</protein>
<keyword evidence="5" id="KW-1003">Cell membrane</keyword>
<keyword evidence="18" id="KW-0325">Glycoprotein</keyword>
<feature type="domain" description="ERAP1-like C-terminal" evidence="26">
    <location>
        <begin position="625"/>
        <end position="948"/>
    </location>
</feature>
<evidence type="ECO:0000256" key="4">
    <source>
        <dbReference type="ARBA" id="ARBA00010136"/>
    </source>
</evidence>
<evidence type="ECO:0000256" key="23">
    <source>
        <dbReference type="SAM" id="MobiDB-lite"/>
    </source>
</evidence>
<feature type="signal peptide" evidence="24">
    <location>
        <begin position="1"/>
        <end position="20"/>
    </location>
</feature>
<dbReference type="InterPro" id="IPR001930">
    <property type="entry name" value="Peptidase_M1"/>
</dbReference>
<evidence type="ECO:0000256" key="2">
    <source>
        <dbReference type="ARBA" id="ARBA00004606"/>
    </source>
</evidence>
<dbReference type="GO" id="GO:0043171">
    <property type="term" value="P:peptide catabolic process"/>
    <property type="evidence" value="ECO:0007669"/>
    <property type="project" value="TreeGrafter"/>
</dbReference>
<evidence type="ECO:0000313" key="28">
    <source>
        <dbReference type="EMBL" id="KAK7063250.1"/>
    </source>
</evidence>
<dbReference type="SUPFAM" id="SSF55486">
    <property type="entry name" value="Metalloproteases ('zincins'), catalytic domain"/>
    <property type="match status" value="1"/>
</dbReference>
<feature type="chain" id="PRO_5042978347" description="Aminopeptidase" evidence="24">
    <location>
        <begin position="21"/>
        <end position="974"/>
    </location>
</feature>
<feature type="domain" description="Peptidase M1 membrane alanine aminopeptidase" evidence="25">
    <location>
        <begin position="298"/>
        <end position="523"/>
    </location>
</feature>
<evidence type="ECO:0000256" key="14">
    <source>
        <dbReference type="ARBA" id="ARBA00022989"/>
    </source>
</evidence>
<dbReference type="InterPro" id="IPR027268">
    <property type="entry name" value="Peptidase_M4/M1_CTD_sf"/>
</dbReference>
<dbReference type="InterPro" id="IPR042097">
    <property type="entry name" value="Aminopeptidase_N-like_N_sf"/>
</dbReference>
<evidence type="ECO:0000256" key="3">
    <source>
        <dbReference type="ARBA" id="ARBA00004609"/>
    </source>
</evidence>
<keyword evidence="29" id="KW-1185">Reference proteome</keyword>
<dbReference type="Proteomes" id="UP001381693">
    <property type="component" value="Unassembled WGS sequence"/>
</dbReference>
<feature type="domain" description="Aminopeptidase N-like N-terminal" evidence="27">
    <location>
        <begin position="73"/>
        <end position="263"/>
    </location>
</feature>
<comment type="cofactor">
    <cofactor evidence="20 22">
        <name>Zn(2+)</name>
        <dbReference type="ChEBI" id="CHEBI:29105"/>
    </cofactor>
    <text evidence="20 22">Binds 1 zinc ion per subunit.</text>
</comment>
<dbReference type="Gene3D" id="2.60.40.1910">
    <property type="match status" value="1"/>
</dbReference>
<evidence type="ECO:0000259" key="25">
    <source>
        <dbReference type="Pfam" id="PF01433"/>
    </source>
</evidence>
<feature type="region of interest" description="Disordered" evidence="23">
    <location>
        <begin position="559"/>
        <end position="579"/>
    </location>
</feature>
<proteinExistence type="inferred from homology"/>
<dbReference type="PANTHER" id="PTHR11533">
    <property type="entry name" value="PROTEASE M1 ZINC METALLOPROTEASE"/>
    <property type="match status" value="1"/>
</dbReference>
<keyword evidence="13" id="KW-0735">Signal-anchor</keyword>
<evidence type="ECO:0000256" key="24">
    <source>
        <dbReference type="SAM" id="SignalP"/>
    </source>
</evidence>
<comment type="caution">
    <text evidence="28">The sequence shown here is derived from an EMBL/GenBank/DDBJ whole genome shotgun (WGS) entry which is preliminary data.</text>
</comment>
<dbReference type="CDD" id="cd09601">
    <property type="entry name" value="M1_APN-Q_like"/>
    <property type="match status" value="1"/>
</dbReference>
<evidence type="ECO:0000256" key="7">
    <source>
        <dbReference type="ARBA" id="ARBA00022670"/>
    </source>
</evidence>
<feature type="binding site" evidence="20">
    <location>
        <position position="370"/>
    </location>
    <ligand>
        <name>Zn(2+)</name>
        <dbReference type="ChEBI" id="CHEBI:29105"/>
        <note>catalytic</note>
    </ligand>
</feature>
<keyword evidence="15 22" id="KW-0482">Metalloprotease</keyword>
<evidence type="ECO:0000256" key="11">
    <source>
        <dbReference type="ARBA" id="ARBA00022801"/>
    </source>
</evidence>
<gene>
    <name evidence="28" type="ORF">SK128_000615</name>
</gene>
<dbReference type="GO" id="GO:0006508">
    <property type="term" value="P:proteolysis"/>
    <property type="evidence" value="ECO:0007669"/>
    <property type="project" value="UniProtKB-KW"/>
</dbReference>
<dbReference type="GO" id="GO:0070006">
    <property type="term" value="F:metalloaminopeptidase activity"/>
    <property type="evidence" value="ECO:0007669"/>
    <property type="project" value="TreeGrafter"/>
</dbReference>
<evidence type="ECO:0000256" key="17">
    <source>
        <dbReference type="ARBA" id="ARBA00023157"/>
    </source>
</evidence>
<dbReference type="FunFam" id="1.10.390.10:FF:000016">
    <property type="entry name" value="Glutamyl aminopeptidase"/>
    <property type="match status" value="1"/>
</dbReference>
<dbReference type="InterPro" id="IPR050344">
    <property type="entry name" value="Peptidase_M1_aminopeptidases"/>
</dbReference>
<dbReference type="GO" id="GO:0005886">
    <property type="term" value="C:plasma membrane"/>
    <property type="evidence" value="ECO:0007669"/>
    <property type="project" value="UniProtKB-SubCell"/>
</dbReference>
<feature type="binding site" evidence="20">
    <location>
        <position position="393"/>
    </location>
    <ligand>
        <name>Zn(2+)</name>
        <dbReference type="ChEBI" id="CHEBI:29105"/>
        <note>catalytic</note>
    </ligand>
</feature>
<comment type="similarity">
    <text evidence="4 22">Belongs to the peptidase M1 family.</text>
</comment>
<keyword evidence="14" id="KW-1133">Transmembrane helix</keyword>
<keyword evidence="10 24" id="KW-0732">Signal</keyword>
<keyword evidence="11 22" id="KW-0378">Hydrolase</keyword>
<keyword evidence="9 20" id="KW-0479">Metal-binding</keyword>
<evidence type="ECO:0000256" key="18">
    <source>
        <dbReference type="ARBA" id="ARBA00023180"/>
    </source>
</evidence>
<name>A0AAN8ZV90_HALRR</name>
<dbReference type="Gene3D" id="2.60.40.1730">
    <property type="entry name" value="tricorn interacting facor f3 domain"/>
    <property type="match status" value="1"/>
</dbReference>
<reference evidence="28 29" key="1">
    <citation type="submission" date="2023-11" db="EMBL/GenBank/DDBJ databases">
        <title>Halocaridina rubra genome assembly.</title>
        <authorList>
            <person name="Smith C."/>
        </authorList>
    </citation>
    <scope>NUCLEOTIDE SEQUENCE [LARGE SCALE GENOMIC DNA]</scope>
    <source>
        <strain evidence="28">EP-1</strain>
        <tissue evidence="28">Whole</tissue>
    </source>
</reference>
<dbReference type="FunFam" id="1.25.50.20:FF:000001">
    <property type="entry name" value="Aminopeptidase"/>
    <property type="match status" value="1"/>
</dbReference>
<dbReference type="Gene3D" id="1.10.390.10">
    <property type="entry name" value="Neutral Protease Domain 2"/>
    <property type="match status" value="1"/>
</dbReference>
<evidence type="ECO:0000256" key="12">
    <source>
        <dbReference type="ARBA" id="ARBA00022833"/>
    </source>
</evidence>
<evidence type="ECO:0000256" key="16">
    <source>
        <dbReference type="ARBA" id="ARBA00023136"/>
    </source>
</evidence>